<dbReference type="EMBL" id="GL377737">
    <property type="protein sequence ID" value="EFJ05114.1"/>
    <property type="molecule type" value="Genomic_DNA"/>
</dbReference>
<evidence type="ECO:0000313" key="4">
    <source>
        <dbReference type="Proteomes" id="UP000001514"/>
    </source>
</evidence>
<protein>
    <recommendedName>
        <fullName evidence="2">SPX domain-containing protein</fullName>
    </recommendedName>
</protein>
<proteinExistence type="predicted"/>
<feature type="compositionally biased region" description="Basic and acidic residues" evidence="1">
    <location>
        <begin position="177"/>
        <end position="188"/>
    </location>
</feature>
<name>D8TE13_SELML</name>
<dbReference type="InterPro" id="IPR052588">
    <property type="entry name" value="Kelch_domain_protein"/>
</dbReference>
<accession>D8TE13</accession>
<dbReference type="eggNOG" id="KOG1230">
    <property type="taxonomic scope" value="Eukaryota"/>
</dbReference>
<dbReference type="InParanoid" id="D8TE13"/>
<dbReference type="InterPro" id="IPR015915">
    <property type="entry name" value="Kelch-typ_b-propeller"/>
</dbReference>
<dbReference type="Proteomes" id="UP000001514">
    <property type="component" value="Unassembled WGS sequence"/>
</dbReference>
<dbReference type="PROSITE" id="PS51382">
    <property type="entry name" value="SPX"/>
    <property type="match status" value="1"/>
</dbReference>
<evidence type="ECO:0000313" key="3">
    <source>
        <dbReference type="EMBL" id="EFJ05114.1"/>
    </source>
</evidence>
<dbReference type="Gramene" id="EFJ05114">
    <property type="protein sequence ID" value="EFJ05114"/>
    <property type="gene ID" value="SELMODRAFT_431866"/>
</dbReference>
<dbReference type="HOGENOM" id="CLU_489532_0_0_1"/>
<dbReference type="AlphaFoldDB" id="D8TE13"/>
<reference evidence="3 4" key="1">
    <citation type="journal article" date="2011" name="Science">
        <title>The Selaginella genome identifies genetic changes associated with the evolution of vascular plants.</title>
        <authorList>
            <person name="Banks J.A."/>
            <person name="Nishiyama T."/>
            <person name="Hasebe M."/>
            <person name="Bowman J.L."/>
            <person name="Gribskov M."/>
            <person name="dePamphilis C."/>
            <person name="Albert V.A."/>
            <person name="Aono N."/>
            <person name="Aoyama T."/>
            <person name="Ambrose B.A."/>
            <person name="Ashton N.W."/>
            <person name="Axtell M.J."/>
            <person name="Barker E."/>
            <person name="Barker M.S."/>
            <person name="Bennetzen J.L."/>
            <person name="Bonawitz N.D."/>
            <person name="Chapple C."/>
            <person name="Cheng C."/>
            <person name="Correa L.G."/>
            <person name="Dacre M."/>
            <person name="DeBarry J."/>
            <person name="Dreyer I."/>
            <person name="Elias M."/>
            <person name="Engstrom E.M."/>
            <person name="Estelle M."/>
            <person name="Feng L."/>
            <person name="Finet C."/>
            <person name="Floyd S.K."/>
            <person name="Frommer W.B."/>
            <person name="Fujita T."/>
            <person name="Gramzow L."/>
            <person name="Gutensohn M."/>
            <person name="Harholt J."/>
            <person name="Hattori M."/>
            <person name="Heyl A."/>
            <person name="Hirai T."/>
            <person name="Hiwatashi Y."/>
            <person name="Ishikawa M."/>
            <person name="Iwata M."/>
            <person name="Karol K.G."/>
            <person name="Koehler B."/>
            <person name="Kolukisaoglu U."/>
            <person name="Kubo M."/>
            <person name="Kurata T."/>
            <person name="Lalonde S."/>
            <person name="Li K."/>
            <person name="Li Y."/>
            <person name="Litt A."/>
            <person name="Lyons E."/>
            <person name="Manning G."/>
            <person name="Maruyama T."/>
            <person name="Michael T.P."/>
            <person name="Mikami K."/>
            <person name="Miyazaki S."/>
            <person name="Morinaga S."/>
            <person name="Murata T."/>
            <person name="Mueller-Roeber B."/>
            <person name="Nelson D.R."/>
            <person name="Obara M."/>
            <person name="Oguri Y."/>
            <person name="Olmstead R.G."/>
            <person name="Onodera N."/>
            <person name="Petersen B.L."/>
            <person name="Pils B."/>
            <person name="Prigge M."/>
            <person name="Rensing S.A."/>
            <person name="Riano-Pachon D.M."/>
            <person name="Roberts A.W."/>
            <person name="Sato Y."/>
            <person name="Scheller H.V."/>
            <person name="Schulz B."/>
            <person name="Schulz C."/>
            <person name="Shakirov E.V."/>
            <person name="Shibagaki N."/>
            <person name="Shinohara N."/>
            <person name="Shippen D.E."/>
            <person name="Soerensen I."/>
            <person name="Sotooka R."/>
            <person name="Sugimoto N."/>
            <person name="Sugita M."/>
            <person name="Sumikawa N."/>
            <person name="Tanurdzic M."/>
            <person name="Theissen G."/>
            <person name="Ulvskov P."/>
            <person name="Wakazuki S."/>
            <person name="Weng J.K."/>
            <person name="Willats W.W."/>
            <person name="Wipf D."/>
            <person name="Wolf P.G."/>
            <person name="Yang L."/>
            <person name="Zimmer A.D."/>
            <person name="Zhu Q."/>
            <person name="Mitros T."/>
            <person name="Hellsten U."/>
            <person name="Loque D."/>
            <person name="Otillar R."/>
            <person name="Salamov A."/>
            <person name="Schmutz J."/>
            <person name="Shapiro H."/>
            <person name="Lindquist E."/>
            <person name="Lucas S."/>
            <person name="Rokhsar D."/>
            <person name="Grigoriev I.V."/>
        </authorList>
    </citation>
    <scope>NUCLEOTIDE SEQUENCE [LARGE SCALE GENOMIC DNA]</scope>
</reference>
<feature type="region of interest" description="Disordered" evidence="1">
    <location>
        <begin position="177"/>
        <end position="205"/>
    </location>
</feature>
<dbReference type="InterPro" id="IPR004331">
    <property type="entry name" value="SPX_dom"/>
</dbReference>
<evidence type="ECO:0000259" key="2">
    <source>
        <dbReference type="PROSITE" id="PS51382"/>
    </source>
</evidence>
<evidence type="ECO:0000256" key="1">
    <source>
        <dbReference type="SAM" id="MobiDB-lite"/>
    </source>
</evidence>
<organism evidence="4">
    <name type="scientific">Selaginella moellendorffii</name>
    <name type="common">Spikemoss</name>
    <dbReference type="NCBI Taxonomy" id="88036"/>
    <lineage>
        <taxon>Eukaryota</taxon>
        <taxon>Viridiplantae</taxon>
        <taxon>Streptophyta</taxon>
        <taxon>Embryophyta</taxon>
        <taxon>Tracheophyta</taxon>
        <taxon>Lycopodiopsida</taxon>
        <taxon>Selaginellales</taxon>
        <taxon>Selaginellaceae</taxon>
        <taxon>Selaginella</taxon>
    </lineage>
</organism>
<dbReference type="CDD" id="cd14476">
    <property type="entry name" value="SPX_PHO1_like"/>
    <property type="match status" value="1"/>
</dbReference>
<keyword evidence="4" id="KW-1185">Reference proteome</keyword>
<gene>
    <name evidence="3" type="ORF">SELMODRAFT_431866</name>
</gene>
<dbReference type="Pfam" id="PF03105">
    <property type="entry name" value="SPX"/>
    <property type="match status" value="2"/>
</dbReference>
<sequence length="557" mass="65255">MEVNTNNGDKTYVYGDLYQYNIEKNEWKPVTSPNSPPREALTRGLRGKTGASVLDLWRLDLNTNVWREQLQLKGCPGARSGHRLKHKLILFGGFYDTLREERYPLELLKPKSLKIKVVAWWKNECWNGRWKGYFVSVWRYERSRQKKSDTTTFPRWTFDVWKCIIEETQSAWIEASKEKGETDGDNSHHAGSINKGKDEEDDDEVVKKKDWSHCEEAAAILRGEGKKLTQKARKLKIDPSWAWLIPNKHFWSSGRMDLTWQRDATENLNPVGVHVVNKTMRINVKNPQTVLSLRFFQFGCASNRDSDETKRSISVISRKNMVKFQKQLEGQLVPEWRVKYCDYKQLKKVVKRIKTQILHTKNQQHKVFDPNVFSVDKSKLENLLQNPSAILSSCCEQSISSETSMVVHKTRIGDGEDFYETELFGTRSDHEKSFFFGLDDQLNKVDKFFRCKEDEYDAQARQLHIQMEELIPMQELEGEPGNKGKVQRAAKMLQTAFVEFYRGLRLLRNFSSLNMMAFVKIRKKYEKVTGVWQSKTLTLQRRTRDCILVVSWQWHCL</sequence>
<feature type="domain" description="SPX" evidence="2">
    <location>
        <begin position="322"/>
        <end position="539"/>
    </location>
</feature>
<dbReference type="KEGG" id="smo:SELMODRAFT_431866"/>
<dbReference type="InterPro" id="IPR011043">
    <property type="entry name" value="Gal_Oxase/kelch_b-propeller"/>
</dbReference>
<dbReference type="Gene3D" id="2.120.10.80">
    <property type="entry name" value="Kelch-type beta propeller"/>
    <property type="match status" value="1"/>
</dbReference>
<dbReference type="eggNOG" id="KOG1162">
    <property type="taxonomic scope" value="Eukaryota"/>
</dbReference>
<dbReference type="InterPro" id="IPR034092">
    <property type="entry name" value="PHO1_SPX"/>
</dbReference>
<dbReference type="PANTHER" id="PTHR46063">
    <property type="entry name" value="KELCH DOMAIN-CONTAINING PROTEIN"/>
    <property type="match status" value="1"/>
</dbReference>
<dbReference type="SUPFAM" id="SSF50965">
    <property type="entry name" value="Galactose oxidase, central domain"/>
    <property type="match status" value="1"/>
</dbReference>
<dbReference type="PANTHER" id="PTHR46063:SF1">
    <property type="entry name" value="KELCH DOMAIN-CONTAINING PROTEIN 4"/>
    <property type="match status" value="1"/>
</dbReference>